<feature type="region of interest" description="Disordered" evidence="1">
    <location>
        <begin position="39"/>
        <end position="61"/>
    </location>
</feature>
<keyword evidence="2" id="KW-0732">Signal</keyword>
<proteinExistence type="predicted"/>
<dbReference type="AlphaFoldDB" id="A0A3S2MG29"/>
<evidence type="ECO:0000256" key="2">
    <source>
        <dbReference type="SAM" id="SignalP"/>
    </source>
</evidence>
<evidence type="ECO:0000256" key="1">
    <source>
        <dbReference type="SAM" id="MobiDB-lite"/>
    </source>
</evidence>
<dbReference type="Proteomes" id="UP000283210">
    <property type="component" value="Chromosome 20"/>
</dbReference>
<organism evidence="3 4">
    <name type="scientific">Oryzias javanicus</name>
    <name type="common">Javanese ricefish</name>
    <name type="synonym">Aplocheilus javanicus</name>
    <dbReference type="NCBI Taxonomy" id="123683"/>
    <lineage>
        <taxon>Eukaryota</taxon>
        <taxon>Metazoa</taxon>
        <taxon>Chordata</taxon>
        <taxon>Craniata</taxon>
        <taxon>Vertebrata</taxon>
        <taxon>Euteleostomi</taxon>
        <taxon>Actinopterygii</taxon>
        <taxon>Neopterygii</taxon>
        <taxon>Teleostei</taxon>
        <taxon>Neoteleostei</taxon>
        <taxon>Acanthomorphata</taxon>
        <taxon>Ovalentaria</taxon>
        <taxon>Atherinomorphae</taxon>
        <taxon>Beloniformes</taxon>
        <taxon>Adrianichthyidae</taxon>
        <taxon>Oryziinae</taxon>
        <taxon>Oryzias</taxon>
    </lineage>
</organism>
<sequence>MRGLTLLCLLGCVLAAAGSTVSLNCAGCHLPLEADNGTTFDQSEVSNETISNTTSSPETKWDRKQFSFLDTDAGFPPTDDQNEK</sequence>
<name>A0A3S2MG29_ORYJA</name>
<evidence type="ECO:0000313" key="3">
    <source>
        <dbReference type="EMBL" id="RVE58642.1"/>
    </source>
</evidence>
<gene>
    <name evidence="3" type="ORF">OJAV_G00196260</name>
</gene>
<keyword evidence="4" id="KW-1185">Reference proteome</keyword>
<reference evidence="3 4" key="2">
    <citation type="submission" date="2019-01" db="EMBL/GenBank/DDBJ databases">
        <title>A chromosome length genome reference of the Java medaka (oryzias javanicus).</title>
        <authorList>
            <person name="Herpin A."/>
            <person name="Takehana Y."/>
            <person name="Naruse K."/>
            <person name="Ansai S."/>
            <person name="Kawaguchi M."/>
        </authorList>
    </citation>
    <scope>NUCLEOTIDE SEQUENCE [LARGE SCALE GENOMIC DNA]</scope>
    <source>
        <strain evidence="3">RS831</strain>
        <tissue evidence="3">Whole body</tissue>
    </source>
</reference>
<evidence type="ECO:0000313" key="4">
    <source>
        <dbReference type="Proteomes" id="UP000283210"/>
    </source>
</evidence>
<protein>
    <submittedName>
        <fullName evidence="3">Uncharacterized protein</fullName>
    </submittedName>
</protein>
<feature type="compositionally biased region" description="Polar residues" evidence="1">
    <location>
        <begin position="39"/>
        <end position="58"/>
    </location>
</feature>
<dbReference type="EMBL" id="CM012456">
    <property type="protein sequence ID" value="RVE58642.1"/>
    <property type="molecule type" value="Genomic_DNA"/>
</dbReference>
<feature type="signal peptide" evidence="2">
    <location>
        <begin position="1"/>
        <end position="15"/>
    </location>
</feature>
<reference evidence="3 4" key="1">
    <citation type="submission" date="2018-11" db="EMBL/GenBank/DDBJ databases">
        <authorList>
            <person name="Lopez-Roques C."/>
            <person name="Donnadieu C."/>
            <person name="Bouchez O."/>
            <person name="Klopp C."/>
            <person name="Cabau C."/>
            <person name="Zahm M."/>
        </authorList>
    </citation>
    <scope>NUCLEOTIDE SEQUENCE [LARGE SCALE GENOMIC DNA]</scope>
    <source>
        <strain evidence="3">RS831</strain>
        <tissue evidence="3">Whole body</tissue>
    </source>
</reference>
<feature type="chain" id="PRO_5018751690" evidence="2">
    <location>
        <begin position="16"/>
        <end position="84"/>
    </location>
</feature>
<accession>A0A3S2MG29</accession>